<name>A0A517SJH9_9PLAN</name>
<feature type="chain" id="PRO_5022091807" description="Fibronectin type-III domain-containing protein" evidence="1">
    <location>
        <begin position="23"/>
        <end position="194"/>
    </location>
</feature>
<evidence type="ECO:0008006" key="4">
    <source>
        <dbReference type="Google" id="ProtNLM"/>
    </source>
</evidence>
<dbReference type="CDD" id="cd00063">
    <property type="entry name" value="FN3"/>
    <property type="match status" value="1"/>
</dbReference>
<dbReference type="OrthoDB" id="257240at2"/>
<feature type="signal peptide" evidence="1">
    <location>
        <begin position="1"/>
        <end position="22"/>
    </location>
</feature>
<gene>
    <name evidence="2" type="ORF">Pan44_43190</name>
</gene>
<reference evidence="2 3" key="1">
    <citation type="submission" date="2019-02" db="EMBL/GenBank/DDBJ databases">
        <title>Deep-cultivation of Planctomycetes and their phenomic and genomic characterization uncovers novel biology.</title>
        <authorList>
            <person name="Wiegand S."/>
            <person name="Jogler M."/>
            <person name="Boedeker C."/>
            <person name="Pinto D."/>
            <person name="Vollmers J."/>
            <person name="Rivas-Marin E."/>
            <person name="Kohn T."/>
            <person name="Peeters S.H."/>
            <person name="Heuer A."/>
            <person name="Rast P."/>
            <person name="Oberbeckmann S."/>
            <person name="Bunk B."/>
            <person name="Jeske O."/>
            <person name="Meyerdierks A."/>
            <person name="Storesund J.E."/>
            <person name="Kallscheuer N."/>
            <person name="Luecker S."/>
            <person name="Lage O.M."/>
            <person name="Pohl T."/>
            <person name="Merkel B.J."/>
            <person name="Hornburger P."/>
            <person name="Mueller R.-W."/>
            <person name="Bruemmer F."/>
            <person name="Labrenz M."/>
            <person name="Spormann A.M."/>
            <person name="Op den Camp H."/>
            <person name="Overmann J."/>
            <person name="Amann R."/>
            <person name="Jetten M.S.M."/>
            <person name="Mascher T."/>
            <person name="Medema M.H."/>
            <person name="Devos D.P."/>
            <person name="Kaster A.-K."/>
            <person name="Ovreas L."/>
            <person name="Rohde M."/>
            <person name="Galperin M.Y."/>
            <person name="Jogler C."/>
        </authorList>
    </citation>
    <scope>NUCLEOTIDE SEQUENCE [LARGE SCALE GENOMIC DNA]</scope>
    <source>
        <strain evidence="2 3">Pan44</strain>
    </source>
</reference>
<sequence precursor="true">MKRFAKRRIGMMLVCLAGGSAAVTGAEQPIVQAGCNCQQGGGGGMAMPMPVETPHLRPTPGYSNWTPGPMPPTISGPVVSLPPGTLGQTYVRPSAPVPAVKHPRAGMIDVRATGATSVSVQWTHPYRLEDELEGFVDAKDKDVFHFEEKQMLPGVPYIVRIEARYGTEDNPRYEERYARLIMGRIVSVDFDEKQ</sequence>
<dbReference type="Proteomes" id="UP000315700">
    <property type="component" value="Chromosome"/>
</dbReference>
<protein>
    <recommendedName>
        <fullName evidence="4">Fibronectin type-III domain-containing protein</fullName>
    </recommendedName>
</protein>
<dbReference type="AlphaFoldDB" id="A0A517SJH9"/>
<dbReference type="EMBL" id="CP036271">
    <property type="protein sequence ID" value="QDT56267.1"/>
    <property type="molecule type" value="Genomic_DNA"/>
</dbReference>
<proteinExistence type="predicted"/>
<dbReference type="RefSeq" id="WP_145033474.1">
    <property type="nucleotide sequence ID" value="NZ_CP036271.1"/>
</dbReference>
<evidence type="ECO:0000313" key="3">
    <source>
        <dbReference type="Proteomes" id="UP000315700"/>
    </source>
</evidence>
<accession>A0A517SJH9</accession>
<evidence type="ECO:0000256" key="1">
    <source>
        <dbReference type="SAM" id="SignalP"/>
    </source>
</evidence>
<dbReference type="KEGG" id="ccos:Pan44_43190"/>
<organism evidence="2 3">
    <name type="scientific">Caulifigura coniformis</name>
    <dbReference type="NCBI Taxonomy" id="2527983"/>
    <lineage>
        <taxon>Bacteria</taxon>
        <taxon>Pseudomonadati</taxon>
        <taxon>Planctomycetota</taxon>
        <taxon>Planctomycetia</taxon>
        <taxon>Planctomycetales</taxon>
        <taxon>Planctomycetaceae</taxon>
        <taxon>Caulifigura</taxon>
    </lineage>
</organism>
<dbReference type="InterPro" id="IPR003961">
    <property type="entry name" value="FN3_dom"/>
</dbReference>
<keyword evidence="3" id="KW-1185">Reference proteome</keyword>
<dbReference type="InParanoid" id="A0A517SJH9"/>
<evidence type="ECO:0000313" key="2">
    <source>
        <dbReference type="EMBL" id="QDT56267.1"/>
    </source>
</evidence>
<keyword evidence="1" id="KW-0732">Signal</keyword>